<keyword evidence="1" id="KW-0812">Transmembrane</keyword>
<keyword evidence="1" id="KW-0472">Membrane</keyword>
<dbReference type="SUPFAM" id="SSF103473">
    <property type="entry name" value="MFS general substrate transporter"/>
    <property type="match status" value="1"/>
</dbReference>
<protein>
    <submittedName>
        <fullName evidence="2">Major Facilitator Superfamily protein</fullName>
    </submittedName>
</protein>
<dbReference type="Gene3D" id="1.20.1250.20">
    <property type="entry name" value="MFS general substrate transporter like domains"/>
    <property type="match status" value="1"/>
</dbReference>
<keyword evidence="3" id="KW-1185">Reference proteome</keyword>
<dbReference type="InterPro" id="IPR036259">
    <property type="entry name" value="MFS_trans_sf"/>
</dbReference>
<sequence length="446" mass="48604">MSRVAPPISASAPDLVTDAQVVDPDHGGVPGADQRNFALLVMHQVLFRIGWVFKTESIVMPYFLDAIGGGPIIRSLLMVLNRLGASVPPALYARRLKLMKQKRWSLYATTTGSGVPFAIIAAVWWSEVWREADGSVAPWTKWFFLAMYAWFFVVTGLNQLSLQVIQGKLVRANLRGRLFTAGVVIGSPLSILAVWLLMPGWLARPDGFALIFAAPAVLFFLSGLAMLAIRETSDSYTEVREPGWRRLVRAARLAFEDPKLRPVAISAVLYSAAFTLFPHYQAMARESAGEAFNIQSLVTWTITQHTAVAVISFLAGPIADWFGARRAVQMTMFGAALAPFTAIFLAKGAGLGDGQAFWLVFLPLGCTPVTNKMLLNYTLELVGREHHTLYSSSIGLCLALPVIVMSPIVGVLVAWLGAAPVFVLMATILLAGGVQSLWLAETRTKE</sequence>
<evidence type="ECO:0000313" key="2">
    <source>
        <dbReference type="EMBL" id="QDV75056.1"/>
    </source>
</evidence>
<feature type="transmembrane region" description="Helical" evidence="1">
    <location>
        <begin position="331"/>
        <end position="350"/>
    </location>
</feature>
<gene>
    <name evidence="2" type="ORF">Spa11_32650</name>
</gene>
<keyword evidence="1" id="KW-1133">Transmembrane helix</keyword>
<evidence type="ECO:0000256" key="1">
    <source>
        <dbReference type="SAM" id="Phobius"/>
    </source>
</evidence>
<dbReference type="KEGG" id="bmei:Spa11_32650"/>
<proteinExistence type="predicted"/>
<feature type="transmembrane region" description="Helical" evidence="1">
    <location>
        <begin position="145"/>
        <end position="166"/>
    </location>
</feature>
<feature type="transmembrane region" description="Helical" evidence="1">
    <location>
        <begin position="297"/>
        <end position="319"/>
    </location>
</feature>
<feature type="transmembrane region" description="Helical" evidence="1">
    <location>
        <begin position="260"/>
        <end position="277"/>
    </location>
</feature>
<dbReference type="RefSeq" id="WP_145114018.1">
    <property type="nucleotide sequence ID" value="NZ_CP036349.1"/>
</dbReference>
<dbReference type="EMBL" id="CP036349">
    <property type="protein sequence ID" value="QDV75056.1"/>
    <property type="molecule type" value="Genomic_DNA"/>
</dbReference>
<feature type="transmembrane region" description="Helical" evidence="1">
    <location>
        <begin position="208"/>
        <end position="229"/>
    </location>
</feature>
<feature type="transmembrane region" description="Helical" evidence="1">
    <location>
        <begin position="422"/>
        <end position="440"/>
    </location>
</feature>
<dbReference type="AlphaFoldDB" id="A0A518KB76"/>
<feature type="transmembrane region" description="Helical" evidence="1">
    <location>
        <begin position="396"/>
        <end position="416"/>
    </location>
</feature>
<reference evidence="2 3" key="1">
    <citation type="submission" date="2019-02" db="EMBL/GenBank/DDBJ databases">
        <title>Deep-cultivation of Planctomycetes and their phenomic and genomic characterization uncovers novel biology.</title>
        <authorList>
            <person name="Wiegand S."/>
            <person name="Jogler M."/>
            <person name="Boedeker C."/>
            <person name="Pinto D."/>
            <person name="Vollmers J."/>
            <person name="Rivas-Marin E."/>
            <person name="Kohn T."/>
            <person name="Peeters S.H."/>
            <person name="Heuer A."/>
            <person name="Rast P."/>
            <person name="Oberbeckmann S."/>
            <person name="Bunk B."/>
            <person name="Jeske O."/>
            <person name="Meyerdierks A."/>
            <person name="Storesund J.E."/>
            <person name="Kallscheuer N."/>
            <person name="Luecker S."/>
            <person name="Lage O.M."/>
            <person name="Pohl T."/>
            <person name="Merkel B.J."/>
            <person name="Hornburger P."/>
            <person name="Mueller R.-W."/>
            <person name="Bruemmer F."/>
            <person name="Labrenz M."/>
            <person name="Spormann A.M."/>
            <person name="Op den Camp H."/>
            <person name="Overmann J."/>
            <person name="Amann R."/>
            <person name="Jetten M.S.M."/>
            <person name="Mascher T."/>
            <person name="Medema M.H."/>
            <person name="Devos D.P."/>
            <person name="Kaster A.-K."/>
            <person name="Ovreas L."/>
            <person name="Rohde M."/>
            <person name="Galperin M.Y."/>
            <person name="Jogler C."/>
        </authorList>
    </citation>
    <scope>NUCLEOTIDE SEQUENCE [LARGE SCALE GENOMIC DNA]</scope>
    <source>
        <strain evidence="2 3">Spa11</strain>
    </source>
</reference>
<feature type="transmembrane region" description="Helical" evidence="1">
    <location>
        <begin position="104"/>
        <end position="125"/>
    </location>
</feature>
<dbReference type="Proteomes" id="UP000316426">
    <property type="component" value="Chromosome"/>
</dbReference>
<accession>A0A518KB76</accession>
<dbReference type="PANTHER" id="PTHR23526">
    <property type="entry name" value="INTEGRAL MEMBRANE TRANSPORT PROTEIN-RELATED"/>
    <property type="match status" value="1"/>
</dbReference>
<evidence type="ECO:0000313" key="3">
    <source>
        <dbReference type="Proteomes" id="UP000316426"/>
    </source>
</evidence>
<feature type="transmembrane region" description="Helical" evidence="1">
    <location>
        <begin position="356"/>
        <end position="375"/>
    </location>
</feature>
<feature type="transmembrane region" description="Helical" evidence="1">
    <location>
        <begin position="178"/>
        <end position="202"/>
    </location>
</feature>
<dbReference type="InterPro" id="IPR052528">
    <property type="entry name" value="Sugar_transport-like"/>
</dbReference>
<name>A0A518KB76_9BACT</name>
<organism evidence="2 3">
    <name type="scientific">Botrimarina mediterranea</name>
    <dbReference type="NCBI Taxonomy" id="2528022"/>
    <lineage>
        <taxon>Bacteria</taxon>
        <taxon>Pseudomonadati</taxon>
        <taxon>Planctomycetota</taxon>
        <taxon>Planctomycetia</taxon>
        <taxon>Pirellulales</taxon>
        <taxon>Lacipirellulaceae</taxon>
        <taxon>Botrimarina</taxon>
    </lineage>
</organism>
<dbReference type="PANTHER" id="PTHR23526:SF1">
    <property type="entry name" value="MAJOR FACILITATOR SUPERFAMILY MFS_1"/>
    <property type="match status" value="1"/>
</dbReference>